<dbReference type="SUPFAM" id="SSF56496">
    <property type="entry name" value="Fibrinogen C-terminal domain-like"/>
    <property type="match status" value="1"/>
</dbReference>
<gene>
    <name evidence="2" type="ORF">FSP39_004850</name>
</gene>
<dbReference type="InterPro" id="IPR036056">
    <property type="entry name" value="Fibrinogen-like_C"/>
</dbReference>
<dbReference type="EMBL" id="VSWD01000012">
    <property type="protein sequence ID" value="KAK3085536.1"/>
    <property type="molecule type" value="Genomic_DNA"/>
</dbReference>
<reference evidence="2" key="1">
    <citation type="submission" date="2019-08" db="EMBL/GenBank/DDBJ databases">
        <title>The improved chromosome-level genome for the pearl oyster Pinctada fucata martensii using PacBio sequencing and Hi-C.</title>
        <authorList>
            <person name="Zheng Z."/>
        </authorList>
    </citation>
    <scope>NUCLEOTIDE SEQUENCE</scope>
    <source>
        <strain evidence="2">ZZ-2019</strain>
        <tissue evidence="2">Adductor muscle</tissue>
    </source>
</reference>
<evidence type="ECO:0000256" key="1">
    <source>
        <dbReference type="SAM" id="SignalP"/>
    </source>
</evidence>
<sequence length="450" mass="51681">RLTIFLFVSFNIYSTLFADSCKDIYLSGNTINGTYQIYNRKNQGFSVYCEFHNNYGYTFISKKANVEININDLYTTREHVKIRIEKNDRTQAETIVENLARYKTQYPLGLFYNRNNGYATPINHAVLGPYLYLGFLPISAANHVQPQGYRAGGRDFPFNNCDHNPNSYIAFYFNPNSHKENQYSDNEPLMHQWINVARNIPTSSYMSDDYYFMYEMHMGGCGGYAFAHHYDNLLGASLGLRFGKVFQQIVGISIGTNCAPLLGDIFLYSYEAEFIQSLVSGGKRYLASDFNFTCRYIDDVLSINNPKFADYLSSIYPSELEVKENTETNYSASYLDIMLSYDTDGHMNTSLHDKSDDFNFSIRNIPFLSSNIPSSPAYGVFISQLIRYARASTKYTDFVPSARRLSDKLLSQGYLCDRLTSSLRKFYVRYGELVIQYDVPLSRMVDDILS</sequence>
<dbReference type="AlphaFoldDB" id="A0AA88XHM7"/>
<feature type="chain" id="PRO_5041686513" evidence="1">
    <location>
        <begin position="19"/>
        <end position="450"/>
    </location>
</feature>
<organism evidence="2 3">
    <name type="scientific">Pinctada imbricata</name>
    <name type="common">Atlantic pearl-oyster</name>
    <name type="synonym">Pinctada martensii</name>
    <dbReference type="NCBI Taxonomy" id="66713"/>
    <lineage>
        <taxon>Eukaryota</taxon>
        <taxon>Metazoa</taxon>
        <taxon>Spiralia</taxon>
        <taxon>Lophotrochozoa</taxon>
        <taxon>Mollusca</taxon>
        <taxon>Bivalvia</taxon>
        <taxon>Autobranchia</taxon>
        <taxon>Pteriomorphia</taxon>
        <taxon>Pterioida</taxon>
        <taxon>Pterioidea</taxon>
        <taxon>Pteriidae</taxon>
        <taxon>Pinctada</taxon>
    </lineage>
</organism>
<proteinExistence type="predicted"/>
<protein>
    <submittedName>
        <fullName evidence="2">Uncharacterized protein</fullName>
    </submittedName>
</protein>
<dbReference type="PANTHER" id="PTHR21301">
    <property type="entry name" value="REVERSE TRANSCRIPTASE"/>
    <property type="match status" value="1"/>
</dbReference>
<evidence type="ECO:0000313" key="2">
    <source>
        <dbReference type="EMBL" id="KAK3085536.1"/>
    </source>
</evidence>
<feature type="non-terminal residue" evidence="2">
    <location>
        <position position="1"/>
    </location>
</feature>
<keyword evidence="1" id="KW-0732">Signal</keyword>
<feature type="signal peptide" evidence="1">
    <location>
        <begin position="1"/>
        <end position="18"/>
    </location>
</feature>
<dbReference type="PANTHER" id="PTHR21301:SF10">
    <property type="entry name" value="REVERSE TRANSCRIPTASE DOMAIN-CONTAINING PROTEIN"/>
    <property type="match status" value="1"/>
</dbReference>
<dbReference type="Proteomes" id="UP001186944">
    <property type="component" value="Unassembled WGS sequence"/>
</dbReference>
<keyword evidence="3" id="KW-1185">Reference proteome</keyword>
<evidence type="ECO:0000313" key="3">
    <source>
        <dbReference type="Proteomes" id="UP001186944"/>
    </source>
</evidence>
<accession>A0AA88XHM7</accession>
<dbReference type="Gene3D" id="3.90.215.10">
    <property type="entry name" value="Gamma Fibrinogen, chain A, domain 1"/>
    <property type="match status" value="1"/>
</dbReference>
<comment type="caution">
    <text evidence="2">The sequence shown here is derived from an EMBL/GenBank/DDBJ whole genome shotgun (WGS) entry which is preliminary data.</text>
</comment>
<dbReference type="InterPro" id="IPR014716">
    <property type="entry name" value="Fibrinogen_a/b/g_C_1"/>
</dbReference>
<name>A0AA88XHM7_PINIB</name>